<evidence type="ECO:0000313" key="2">
    <source>
        <dbReference type="Proteomes" id="UP000219453"/>
    </source>
</evidence>
<organism evidence="1 2">
    <name type="scientific">Natronoarchaeum philippinense</name>
    <dbReference type="NCBI Taxonomy" id="558529"/>
    <lineage>
        <taxon>Archaea</taxon>
        <taxon>Methanobacteriati</taxon>
        <taxon>Methanobacteriota</taxon>
        <taxon>Stenosarchaea group</taxon>
        <taxon>Halobacteria</taxon>
        <taxon>Halobacteriales</taxon>
        <taxon>Natronoarchaeaceae</taxon>
    </lineage>
</organism>
<dbReference type="AlphaFoldDB" id="A0A285P8W6"/>
<dbReference type="OrthoDB" id="381784at2157"/>
<protein>
    <submittedName>
        <fullName evidence="1">Uncharacterized protein</fullName>
    </submittedName>
</protein>
<sequence length="183" mass="18944">MPTTQISDAIVFPEDKGTGLPSTSDADYSSAGHFGGLAAQSNSTDYVEAGMGFTPDFGTPALDIGAGLAYIRHEATVNVQDDVGDYINDWKQGISLAVQVPSVSGLALTDGATNHVFVALDLSSNNGAEYVINTTGDAPSAPSLKIGTVDTANDTVEELNRDPDLSFEVASGEELVLEDTASQ</sequence>
<gene>
    <name evidence="1" type="ORF">SAMN06269185_3284</name>
</gene>
<dbReference type="EMBL" id="OBEJ01000009">
    <property type="protein sequence ID" value="SNZ18185.1"/>
    <property type="molecule type" value="Genomic_DNA"/>
</dbReference>
<accession>A0A285P8W6</accession>
<evidence type="ECO:0000313" key="1">
    <source>
        <dbReference type="EMBL" id="SNZ18185.1"/>
    </source>
</evidence>
<proteinExistence type="predicted"/>
<dbReference type="Proteomes" id="UP000219453">
    <property type="component" value="Unassembled WGS sequence"/>
</dbReference>
<name>A0A285P8W6_NATPI</name>
<dbReference type="RefSeq" id="WP_097010161.1">
    <property type="nucleotide sequence ID" value="NZ_OBEJ01000009.1"/>
</dbReference>
<keyword evidence="2" id="KW-1185">Reference proteome</keyword>
<reference evidence="1 2" key="1">
    <citation type="submission" date="2017-09" db="EMBL/GenBank/DDBJ databases">
        <authorList>
            <person name="Ehlers B."/>
            <person name="Leendertz F.H."/>
        </authorList>
    </citation>
    <scope>NUCLEOTIDE SEQUENCE [LARGE SCALE GENOMIC DNA]</scope>
    <source>
        <strain evidence="1 2">DSM 27208</strain>
    </source>
</reference>